<accession>A0ABD6EHQ8</accession>
<gene>
    <name evidence="7" type="ORF">AB6A40_005975</name>
</gene>
<dbReference type="SUPFAM" id="SSF52833">
    <property type="entry name" value="Thioredoxin-like"/>
    <property type="match status" value="1"/>
</dbReference>
<evidence type="ECO:0000256" key="5">
    <source>
        <dbReference type="SAM" id="Phobius"/>
    </source>
</evidence>
<dbReference type="CDD" id="cd02968">
    <property type="entry name" value="SCO"/>
    <property type="match status" value="1"/>
</dbReference>
<evidence type="ECO:0000256" key="1">
    <source>
        <dbReference type="ARBA" id="ARBA00010996"/>
    </source>
</evidence>
<name>A0ABD6EHQ8_9BILA</name>
<dbReference type="PROSITE" id="PS51352">
    <property type="entry name" value="THIOREDOXIN_2"/>
    <property type="match status" value="1"/>
</dbReference>
<evidence type="ECO:0000313" key="7">
    <source>
        <dbReference type="EMBL" id="MFH4979266.1"/>
    </source>
</evidence>
<dbReference type="AlphaFoldDB" id="A0ABD6EHQ8"/>
<keyword evidence="4" id="KW-1015">Disulfide bond</keyword>
<evidence type="ECO:0000256" key="2">
    <source>
        <dbReference type="ARBA" id="ARBA00023008"/>
    </source>
</evidence>
<evidence type="ECO:0000313" key="8">
    <source>
        <dbReference type="Proteomes" id="UP001608902"/>
    </source>
</evidence>
<dbReference type="PANTHER" id="PTHR12151:SF5">
    <property type="entry name" value="AT19154P"/>
    <property type="match status" value="1"/>
</dbReference>
<proteinExistence type="inferred from homology"/>
<dbReference type="FunFam" id="3.40.30.10:FF:000013">
    <property type="entry name" value="Blast:Protein SCO1 homolog, mitochondrial"/>
    <property type="match status" value="1"/>
</dbReference>
<reference evidence="7 8" key="1">
    <citation type="submission" date="2024-08" db="EMBL/GenBank/DDBJ databases">
        <title>Gnathostoma spinigerum genome.</title>
        <authorList>
            <person name="Gonzalez-Bertolin B."/>
            <person name="Monzon S."/>
            <person name="Zaballos A."/>
            <person name="Jimenez P."/>
            <person name="Dekumyoy P."/>
            <person name="Varona S."/>
            <person name="Cuesta I."/>
            <person name="Sumanam S."/>
            <person name="Adisakwattana P."/>
            <person name="Gasser R.B."/>
            <person name="Hernandez-Gonzalez A."/>
            <person name="Young N.D."/>
            <person name="Perteguer M.J."/>
        </authorList>
    </citation>
    <scope>NUCLEOTIDE SEQUENCE [LARGE SCALE GENOMIC DNA]</scope>
    <source>
        <strain evidence="7">AL3</strain>
        <tissue evidence="7">Liver</tissue>
    </source>
</reference>
<dbReference type="InterPro" id="IPR013766">
    <property type="entry name" value="Thioredoxin_domain"/>
</dbReference>
<dbReference type="InterPro" id="IPR036249">
    <property type="entry name" value="Thioredoxin-like_sf"/>
</dbReference>
<dbReference type="Proteomes" id="UP001608902">
    <property type="component" value="Unassembled WGS sequence"/>
</dbReference>
<dbReference type="Gene3D" id="3.40.30.10">
    <property type="entry name" value="Glutaredoxin"/>
    <property type="match status" value="1"/>
</dbReference>
<comment type="similarity">
    <text evidence="1">Belongs to the SCO1/2 family.</text>
</comment>
<keyword evidence="5" id="KW-1133">Transmembrane helix</keyword>
<feature type="transmembrane region" description="Helical" evidence="5">
    <location>
        <begin position="81"/>
        <end position="99"/>
    </location>
</feature>
<feature type="domain" description="Thioredoxin" evidence="6">
    <location>
        <begin position="115"/>
        <end position="280"/>
    </location>
</feature>
<feature type="binding site" evidence="3">
    <location>
        <position position="157"/>
    </location>
    <ligand>
        <name>Cu cation</name>
        <dbReference type="ChEBI" id="CHEBI:23378"/>
    </ligand>
</feature>
<keyword evidence="8" id="KW-1185">Reference proteome</keyword>
<feature type="binding site" evidence="3">
    <location>
        <position position="153"/>
    </location>
    <ligand>
        <name>Cu cation</name>
        <dbReference type="ChEBI" id="CHEBI:23378"/>
    </ligand>
</feature>
<evidence type="ECO:0000259" key="6">
    <source>
        <dbReference type="PROSITE" id="PS51352"/>
    </source>
</evidence>
<keyword evidence="5" id="KW-0472">Membrane</keyword>
<dbReference type="GO" id="GO:0008535">
    <property type="term" value="P:respiratory chain complex IV assembly"/>
    <property type="evidence" value="ECO:0007669"/>
    <property type="project" value="UniProtKB-ARBA"/>
</dbReference>
<dbReference type="PANTHER" id="PTHR12151">
    <property type="entry name" value="ELECTRON TRANSPORT PROTIN SCO1/SENC FAMILY MEMBER"/>
    <property type="match status" value="1"/>
</dbReference>
<dbReference type="InterPro" id="IPR003782">
    <property type="entry name" value="SCO1/SenC"/>
</dbReference>
<evidence type="ECO:0000256" key="4">
    <source>
        <dbReference type="PIRSR" id="PIRSR603782-2"/>
    </source>
</evidence>
<keyword evidence="2 3" id="KW-0186">Copper</keyword>
<feature type="binding site" evidence="3">
    <location>
        <position position="245"/>
    </location>
    <ligand>
        <name>Cu cation</name>
        <dbReference type="ChEBI" id="CHEBI:23378"/>
    </ligand>
</feature>
<dbReference type="EMBL" id="JBGFUD010004003">
    <property type="protein sequence ID" value="MFH4979266.1"/>
    <property type="molecule type" value="Genomic_DNA"/>
</dbReference>
<feature type="disulfide bond" description="Redox-active" evidence="4">
    <location>
        <begin position="153"/>
        <end position="157"/>
    </location>
</feature>
<dbReference type="Pfam" id="PF02630">
    <property type="entry name" value="SCO1-SenC"/>
    <property type="match status" value="1"/>
</dbReference>
<keyword evidence="5" id="KW-0812">Transmembrane</keyword>
<organism evidence="7 8">
    <name type="scientific">Gnathostoma spinigerum</name>
    <dbReference type="NCBI Taxonomy" id="75299"/>
    <lineage>
        <taxon>Eukaryota</taxon>
        <taxon>Metazoa</taxon>
        <taxon>Ecdysozoa</taxon>
        <taxon>Nematoda</taxon>
        <taxon>Chromadorea</taxon>
        <taxon>Rhabditida</taxon>
        <taxon>Spirurina</taxon>
        <taxon>Gnathostomatomorpha</taxon>
        <taxon>Gnathostomatoidea</taxon>
        <taxon>Gnathostomatidae</taxon>
        <taxon>Gnathostoma</taxon>
    </lineage>
</organism>
<sequence>MLIFLFHAGHVIFFHSKFTVLDSDEQKTRDDLKIDFHDLDEKLKKSSSSSEPEDVNKYFMDFRRERERAAHQRSFIFNWKAVGIAFAVGGVALAGLFYLREKRTAELEKQAKIMAGKARIGGPWELVNTDGQIEGSEQLKGRWLLMYFGFTHCPDVCPDSIEKMIEVVDLLEKDPKEKIIVTPIFISVDPERDTIERVKEYCLEFSPKMRGYTGSKEQVAKVAKTFRIYYSQGPKTTPDDYIVDHSVIIYLIDPEGNFHDYYGQNRSVEEICNAIKMKVIKHDLAHRKKFF</sequence>
<keyword evidence="3" id="KW-0479">Metal-binding</keyword>
<comment type="caution">
    <text evidence="7">The sequence shown here is derived from an EMBL/GenBank/DDBJ whole genome shotgun (WGS) entry which is preliminary data.</text>
</comment>
<evidence type="ECO:0000256" key="3">
    <source>
        <dbReference type="PIRSR" id="PIRSR603782-1"/>
    </source>
</evidence>
<protein>
    <recommendedName>
        <fullName evidence="6">Thioredoxin domain-containing protein</fullName>
    </recommendedName>
</protein>